<proteinExistence type="inferred from homology"/>
<dbReference type="GeneID" id="24270598"/>
<dbReference type="SUPFAM" id="SSF55681">
    <property type="entry name" value="Class II aaRS and biotin synthetases"/>
    <property type="match status" value="1"/>
</dbReference>
<dbReference type="GO" id="GO:0005737">
    <property type="term" value="C:cytoplasm"/>
    <property type="evidence" value="ECO:0007669"/>
    <property type="project" value="TreeGrafter"/>
</dbReference>
<dbReference type="Proteomes" id="UP000054561">
    <property type="component" value="Unassembled WGS sequence"/>
</dbReference>
<evidence type="ECO:0000256" key="1">
    <source>
        <dbReference type="ARBA" id="ARBA00009934"/>
    </source>
</evidence>
<dbReference type="PANTHER" id="PTHR12835">
    <property type="entry name" value="BIOTIN PROTEIN LIGASE"/>
    <property type="match status" value="1"/>
</dbReference>
<reference evidence="4 5" key="1">
    <citation type="submission" date="2014-03" db="EMBL/GenBank/DDBJ databases">
        <title>The Genome Sequence of Plasmodium fragile nilgiri.</title>
        <authorList>
            <consortium name="The Broad Institute Genomics Platform"/>
            <consortium name="The Broad Institute Genome Sequencing Center for Infectious Disease"/>
            <person name="Neafsey D."/>
            <person name="Duraisingh M."/>
            <person name="Young S.K."/>
            <person name="Zeng Q."/>
            <person name="Gargeya S."/>
            <person name="Abouelleil A."/>
            <person name="Alvarado L."/>
            <person name="Chapman S.B."/>
            <person name="Gainer-Dewar J."/>
            <person name="Goldberg J."/>
            <person name="Griggs A."/>
            <person name="Gujja S."/>
            <person name="Hansen M."/>
            <person name="Howarth C."/>
            <person name="Imamovic A."/>
            <person name="Larimer J."/>
            <person name="Pearson M."/>
            <person name="Poon T.W."/>
            <person name="Priest M."/>
            <person name="Roberts A."/>
            <person name="Saif S."/>
            <person name="Shea T."/>
            <person name="Sykes S."/>
            <person name="Wortman J."/>
            <person name="Nusbaum C."/>
            <person name="Birren B."/>
        </authorList>
    </citation>
    <scope>NUCLEOTIDE SEQUENCE [LARGE SCALE GENOMIC DNA]</scope>
    <source>
        <strain evidence="5">nilgiri</strain>
    </source>
</reference>
<dbReference type="PANTHER" id="PTHR12835:SF5">
    <property type="entry name" value="BIOTIN--PROTEIN LIGASE"/>
    <property type="match status" value="1"/>
</dbReference>
<dbReference type="OMA" id="MLIIREA"/>
<dbReference type="AlphaFoldDB" id="A0A0D9QDL6"/>
<dbReference type="InterPro" id="IPR004408">
    <property type="entry name" value="Biotin_CoA_COase_ligase"/>
</dbReference>
<sequence>MDPPASFERCYPDLGALRLHFDVLDSTQLYCKRNMARLLQNGILQDDKNMVLVTCNEQTNGIGTRDTKKKQDRIWLSERGNIFTTFLFLWKREDLEKVKYLAQTSTVAVSKTLEHFHLVTQIKWINDVLVNEKKISGCLVNLYYLDDFPSLLNRYVCVMVGIGINLTLTDKNNLLRDNYTCVQKELQRDFNNLYLIPSAEDVMEKLIYNFNAVVIKLKEEGFSSFLDYITPRLLYKDRTVMVDTDHELIDGHLQGLLHDGSLLLLRGKNELVRVNTGHLRLFEGGLK</sequence>
<dbReference type="InterPro" id="IPR004143">
    <property type="entry name" value="BPL_LPL_catalytic"/>
</dbReference>
<keyword evidence="2 4" id="KW-0436">Ligase</keyword>
<dbReference type="VEuPathDB" id="PlasmoDB:AK88_05284"/>
<dbReference type="NCBIfam" id="TIGR00121">
    <property type="entry name" value="birA_ligase"/>
    <property type="match status" value="1"/>
</dbReference>
<name>A0A0D9QDL6_PLAFR</name>
<dbReference type="Gene3D" id="3.30.930.10">
    <property type="entry name" value="Bira Bifunctional Protein, Domain 2"/>
    <property type="match status" value="1"/>
</dbReference>
<comment type="similarity">
    <text evidence="1">Belongs to the biotin--protein ligase family.</text>
</comment>
<dbReference type="OrthoDB" id="10250105at2759"/>
<protein>
    <submittedName>
        <fullName evidence="4">Biotin-[acetyl-CoA-carboxylase] ligase</fullName>
    </submittedName>
</protein>
<dbReference type="InterPro" id="IPR045864">
    <property type="entry name" value="aa-tRNA-synth_II/BPL/LPL"/>
</dbReference>
<evidence type="ECO:0000256" key="2">
    <source>
        <dbReference type="ARBA" id="ARBA00022598"/>
    </source>
</evidence>
<dbReference type="PROSITE" id="PS51733">
    <property type="entry name" value="BPL_LPL_CATALYTIC"/>
    <property type="match status" value="1"/>
</dbReference>
<keyword evidence="5" id="KW-1185">Reference proteome</keyword>
<dbReference type="EMBL" id="KQ001752">
    <property type="protein sequence ID" value="KJP85093.1"/>
    <property type="molecule type" value="Genomic_DNA"/>
</dbReference>
<organism evidence="4 5">
    <name type="scientific">Plasmodium fragile</name>
    <dbReference type="NCBI Taxonomy" id="5857"/>
    <lineage>
        <taxon>Eukaryota</taxon>
        <taxon>Sar</taxon>
        <taxon>Alveolata</taxon>
        <taxon>Apicomplexa</taxon>
        <taxon>Aconoidasida</taxon>
        <taxon>Haemosporida</taxon>
        <taxon>Plasmodiidae</taxon>
        <taxon>Plasmodium</taxon>
        <taxon>Plasmodium (Plasmodium)</taxon>
    </lineage>
</organism>
<feature type="domain" description="BPL/LPL catalytic" evidence="3">
    <location>
        <begin position="22"/>
        <end position="218"/>
    </location>
</feature>
<dbReference type="RefSeq" id="XP_012338309.1">
    <property type="nucleotide sequence ID" value="XM_012482886.1"/>
</dbReference>
<evidence type="ECO:0000259" key="3">
    <source>
        <dbReference type="PROSITE" id="PS51733"/>
    </source>
</evidence>
<dbReference type="GO" id="GO:0004077">
    <property type="term" value="F:biotin--[biotin carboxyl-carrier protein] ligase activity"/>
    <property type="evidence" value="ECO:0007669"/>
    <property type="project" value="InterPro"/>
</dbReference>
<gene>
    <name evidence="4" type="ORF">AK88_05284</name>
</gene>
<evidence type="ECO:0000313" key="4">
    <source>
        <dbReference type="EMBL" id="KJP85093.1"/>
    </source>
</evidence>
<evidence type="ECO:0000313" key="5">
    <source>
        <dbReference type="Proteomes" id="UP000054561"/>
    </source>
</evidence>
<accession>A0A0D9QDL6</accession>
<dbReference type="Pfam" id="PF03099">
    <property type="entry name" value="BPL_LplA_LipB"/>
    <property type="match status" value="1"/>
</dbReference>